<accession>A0AA38G0A0</accession>
<dbReference type="EMBL" id="JAHRHJ020000006">
    <property type="protein sequence ID" value="KAH9312763.1"/>
    <property type="molecule type" value="Genomic_DNA"/>
</dbReference>
<protein>
    <submittedName>
        <fullName evidence="1">Uncharacterized protein</fullName>
    </submittedName>
</protein>
<proteinExistence type="predicted"/>
<reference evidence="1 2" key="1">
    <citation type="journal article" date="2021" name="Nat. Plants">
        <title>The Taxus genome provides insights into paclitaxel biosynthesis.</title>
        <authorList>
            <person name="Xiong X."/>
            <person name="Gou J."/>
            <person name="Liao Q."/>
            <person name="Li Y."/>
            <person name="Zhou Q."/>
            <person name="Bi G."/>
            <person name="Li C."/>
            <person name="Du R."/>
            <person name="Wang X."/>
            <person name="Sun T."/>
            <person name="Guo L."/>
            <person name="Liang H."/>
            <person name="Lu P."/>
            <person name="Wu Y."/>
            <person name="Zhang Z."/>
            <person name="Ro D.K."/>
            <person name="Shang Y."/>
            <person name="Huang S."/>
            <person name="Yan J."/>
        </authorList>
    </citation>
    <scope>NUCLEOTIDE SEQUENCE [LARGE SCALE GENOMIC DNA]</scope>
    <source>
        <strain evidence="1">Ta-2019</strain>
    </source>
</reference>
<feature type="non-terminal residue" evidence="1">
    <location>
        <position position="1"/>
    </location>
</feature>
<comment type="caution">
    <text evidence="1">The sequence shown here is derived from an EMBL/GenBank/DDBJ whole genome shotgun (WGS) entry which is preliminary data.</text>
</comment>
<dbReference type="AlphaFoldDB" id="A0AA38G0A0"/>
<feature type="non-terminal residue" evidence="1">
    <location>
        <position position="68"/>
    </location>
</feature>
<sequence length="68" mass="7751">AISFFGRPAMDKLGQLQVFCCDQCIHKSRAAYYPFSQPVKAQACGYDKLTSPRKHSTYMLMHIVVRPL</sequence>
<organism evidence="1 2">
    <name type="scientific">Taxus chinensis</name>
    <name type="common">Chinese yew</name>
    <name type="synonym">Taxus wallichiana var. chinensis</name>
    <dbReference type="NCBI Taxonomy" id="29808"/>
    <lineage>
        <taxon>Eukaryota</taxon>
        <taxon>Viridiplantae</taxon>
        <taxon>Streptophyta</taxon>
        <taxon>Embryophyta</taxon>
        <taxon>Tracheophyta</taxon>
        <taxon>Spermatophyta</taxon>
        <taxon>Pinopsida</taxon>
        <taxon>Pinidae</taxon>
        <taxon>Conifers II</taxon>
        <taxon>Cupressales</taxon>
        <taxon>Taxaceae</taxon>
        <taxon>Taxus</taxon>
    </lineage>
</organism>
<evidence type="ECO:0000313" key="1">
    <source>
        <dbReference type="EMBL" id="KAH9312763.1"/>
    </source>
</evidence>
<name>A0AA38G0A0_TAXCH</name>
<dbReference type="Proteomes" id="UP000824469">
    <property type="component" value="Unassembled WGS sequence"/>
</dbReference>
<gene>
    <name evidence="1" type="ORF">KI387_027798</name>
</gene>
<keyword evidence="2" id="KW-1185">Reference proteome</keyword>
<evidence type="ECO:0000313" key="2">
    <source>
        <dbReference type="Proteomes" id="UP000824469"/>
    </source>
</evidence>